<dbReference type="InterPro" id="IPR000748">
    <property type="entry name" value="PsdUridine_synth_RsuA/RluB/E/F"/>
</dbReference>
<dbReference type="InterPro" id="IPR006145">
    <property type="entry name" value="PsdUridine_synth_RsuA/RluA"/>
</dbReference>
<gene>
    <name evidence="7" type="ORF">DealDRAFT_0690</name>
</gene>
<evidence type="ECO:0000256" key="1">
    <source>
        <dbReference type="ARBA" id="ARBA00008348"/>
    </source>
</evidence>
<dbReference type="GO" id="GO:0000455">
    <property type="term" value="P:enzyme-directed rRNA pseudouridine synthesis"/>
    <property type="evidence" value="ECO:0007669"/>
    <property type="project" value="UniProtKB-ARBA"/>
</dbReference>
<evidence type="ECO:0000313" key="7">
    <source>
        <dbReference type="EMBL" id="EEG78275.1"/>
    </source>
</evidence>
<organism evidence="7 8">
    <name type="scientific">Dethiobacter alkaliphilus AHT 1</name>
    <dbReference type="NCBI Taxonomy" id="555088"/>
    <lineage>
        <taxon>Bacteria</taxon>
        <taxon>Bacillati</taxon>
        <taxon>Bacillota</taxon>
        <taxon>Dethiobacteria</taxon>
        <taxon>Dethiobacterales</taxon>
        <taxon>Dethiobacteraceae</taxon>
        <taxon>Dethiobacter</taxon>
    </lineage>
</organism>
<comment type="similarity">
    <text evidence="1 5">Belongs to the pseudouridine synthase RsuA family.</text>
</comment>
<dbReference type="RefSeq" id="WP_008514899.1">
    <property type="nucleotide sequence ID" value="NZ_ACJM01000003.1"/>
</dbReference>
<dbReference type="EMBL" id="ACJM01000003">
    <property type="protein sequence ID" value="EEG78275.1"/>
    <property type="molecule type" value="Genomic_DNA"/>
</dbReference>
<keyword evidence="3 5" id="KW-0413">Isomerase</keyword>
<dbReference type="PANTHER" id="PTHR47683">
    <property type="entry name" value="PSEUDOURIDINE SYNTHASE FAMILY PROTEIN-RELATED"/>
    <property type="match status" value="1"/>
</dbReference>
<evidence type="ECO:0000313" key="8">
    <source>
        <dbReference type="Proteomes" id="UP000006443"/>
    </source>
</evidence>
<dbReference type="Gene3D" id="3.30.70.580">
    <property type="entry name" value="Pseudouridine synthase I, catalytic domain, N-terminal subdomain"/>
    <property type="match status" value="1"/>
</dbReference>
<evidence type="ECO:0000256" key="3">
    <source>
        <dbReference type="ARBA" id="ARBA00023235"/>
    </source>
</evidence>
<feature type="domain" description="RNA-binding S4" evidence="6">
    <location>
        <begin position="3"/>
        <end position="62"/>
    </location>
</feature>
<dbReference type="InterPro" id="IPR036986">
    <property type="entry name" value="S4_RNA-bd_sf"/>
</dbReference>
<dbReference type="Proteomes" id="UP000006443">
    <property type="component" value="Unassembled WGS sequence"/>
</dbReference>
<evidence type="ECO:0000256" key="4">
    <source>
        <dbReference type="PROSITE-ProRule" id="PRU00182"/>
    </source>
</evidence>
<evidence type="ECO:0000256" key="5">
    <source>
        <dbReference type="RuleBase" id="RU003887"/>
    </source>
</evidence>
<dbReference type="CDD" id="cd00165">
    <property type="entry name" value="S4"/>
    <property type="match status" value="1"/>
</dbReference>
<dbReference type="NCBIfam" id="TIGR00093">
    <property type="entry name" value="pseudouridine synthase"/>
    <property type="match status" value="1"/>
</dbReference>
<dbReference type="FunFam" id="3.30.70.1560:FF:000001">
    <property type="entry name" value="Pseudouridine synthase"/>
    <property type="match status" value="1"/>
</dbReference>
<dbReference type="GO" id="GO:0003723">
    <property type="term" value="F:RNA binding"/>
    <property type="evidence" value="ECO:0007669"/>
    <property type="project" value="UniProtKB-KW"/>
</dbReference>
<evidence type="ECO:0000259" key="6">
    <source>
        <dbReference type="SMART" id="SM00363"/>
    </source>
</evidence>
<dbReference type="PANTHER" id="PTHR47683:SF2">
    <property type="entry name" value="RNA-BINDING S4 DOMAIN-CONTAINING PROTEIN"/>
    <property type="match status" value="1"/>
</dbReference>
<dbReference type="InterPro" id="IPR050343">
    <property type="entry name" value="RsuA_PseudoU_synthase"/>
</dbReference>
<dbReference type="EC" id="5.4.99.-" evidence="5"/>
<dbReference type="GO" id="GO:0120159">
    <property type="term" value="F:rRNA pseudouridine synthase activity"/>
    <property type="evidence" value="ECO:0007669"/>
    <property type="project" value="UniProtKB-ARBA"/>
</dbReference>
<name>C0GDY1_DETAL</name>
<dbReference type="Pfam" id="PF01479">
    <property type="entry name" value="S4"/>
    <property type="match status" value="1"/>
</dbReference>
<dbReference type="Gene3D" id="3.30.70.1560">
    <property type="entry name" value="Alpha-L RNA-binding motif"/>
    <property type="match status" value="1"/>
</dbReference>
<dbReference type="Pfam" id="PF00849">
    <property type="entry name" value="PseudoU_synth_2"/>
    <property type="match status" value="1"/>
</dbReference>
<dbReference type="InterPro" id="IPR020094">
    <property type="entry name" value="TruA/RsuA/RluB/E/F_N"/>
</dbReference>
<dbReference type="CDD" id="cd02870">
    <property type="entry name" value="PseudoU_synth_RsuA_like"/>
    <property type="match status" value="1"/>
</dbReference>
<dbReference type="SUPFAM" id="SSF55174">
    <property type="entry name" value="Alpha-L RNA-binding motif"/>
    <property type="match status" value="1"/>
</dbReference>
<dbReference type="FunFam" id="3.10.290.10:FF:000003">
    <property type="entry name" value="Pseudouridine synthase"/>
    <property type="match status" value="1"/>
</dbReference>
<keyword evidence="2 4" id="KW-0694">RNA-binding</keyword>
<dbReference type="PROSITE" id="PS50889">
    <property type="entry name" value="S4"/>
    <property type="match status" value="1"/>
</dbReference>
<accession>C0GDY1</accession>
<dbReference type="Gene3D" id="3.10.290.10">
    <property type="entry name" value="RNA-binding S4 domain"/>
    <property type="match status" value="1"/>
</dbReference>
<dbReference type="SUPFAM" id="SSF55120">
    <property type="entry name" value="Pseudouridine synthase"/>
    <property type="match status" value="1"/>
</dbReference>
<evidence type="ECO:0000256" key="2">
    <source>
        <dbReference type="ARBA" id="ARBA00022884"/>
    </source>
</evidence>
<comment type="caution">
    <text evidence="7">The sequence shown here is derived from an EMBL/GenBank/DDBJ whole genome shotgun (WGS) entry which is preliminary data.</text>
</comment>
<dbReference type="InterPro" id="IPR042092">
    <property type="entry name" value="PsdUridine_s_RsuA/RluB/E/F_cat"/>
</dbReference>
<sequence length="242" mass="27005">MEIRLQKFLSMAGVCSRRAGEKLIESGRVTVNGSRVTAMGVTVDPENDVVEVDGRRVKVQQNNEYILLYKPVGYVTTLKDEFGRPTVKELVADIKTRVYPVGRLDLDTSGLLLLTNDGELANQLTHPSFGVEKEYLAKVHDTPKKEALEILAKGVRLDDGMTAPAKVQLVKSGRLTSVVSLIIKEGRNRQVRRMLEAVGHPVVSLKRVRFGPLTLSGLQEGRWRRLEPREIEQLRRAAGAKR</sequence>
<proteinExistence type="inferred from homology"/>
<protein>
    <recommendedName>
        <fullName evidence="5">Pseudouridine synthase</fullName>
        <ecNumber evidence="5">5.4.99.-</ecNumber>
    </recommendedName>
</protein>
<dbReference type="InterPro" id="IPR020103">
    <property type="entry name" value="PsdUridine_synth_cat_dom_sf"/>
</dbReference>
<reference evidence="7 8" key="1">
    <citation type="submission" date="2009-02" db="EMBL/GenBank/DDBJ databases">
        <title>Sequencing of the draft genome and assembly of Dethiobacter alkaliphilus AHT 1.</title>
        <authorList>
            <consortium name="US DOE Joint Genome Institute (JGI-PGF)"/>
            <person name="Lucas S."/>
            <person name="Copeland A."/>
            <person name="Lapidus A."/>
            <person name="Glavina del Rio T."/>
            <person name="Dalin E."/>
            <person name="Tice H."/>
            <person name="Bruce D."/>
            <person name="Goodwin L."/>
            <person name="Pitluck S."/>
            <person name="Larimer F."/>
            <person name="Land M.L."/>
            <person name="Hauser L."/>
            <person name="Muyzer G."/>
        </authorList>
    </citation>
    <scope>NUCLEOTIDE SEQUENCE [LARGE SCALE GENOMIC DNA]</scope>
    <source>
        <strain evidence="7 8">AHT 1</strain>
    </source>
</reference>
<dbReference type="PROSITE" id="PS01149">
    <property type="entry name" value="PSI_RSU"/>
    <property type="match status" value="1"/>
</dbReference>
<dbReference type="InterPro" id="IPR002942">
    <property type="entry name" value="S4_RNA-bd"/>
</dbReference>
<dbReference type="STRING" id="555088.DealDRAFT_0690"/>
<keyword evidence="8" id="KW-1185">Reference proteome</keyword>
<dbReference type="eggNOG" id="COG1187">
    <property type="taxonomic scope" value="Bacteria"/>
</dbReference>
<dbReference type="SMART" id="SM00363">
    <property type="entry name" value="S4"/>
    <property type="match status" value="1"/>
</dbReference>
<dbReference type="GO" id="GO:0005829">
    <property type="term" value="C:cytosol"/>
    <property type="evidence" value="ECO:0007669"/>
    <property type="project" value="UniProtKB-ARBA"/>
</dbReference>
<dbReference type="InterPro" id="IPR018496">
    <property type="entry name" value="PsdUridine_synth_RsuA/RluB_CS"/>
</dbReference>
<dbReference type="AlphaFoldDB" id="C0GDY1"/>